<gene>
    <name evidence="1" type="ORF">HMPREF1991_03012</name>
</gene>
<dbReference type="Proteomes" id="UP000027442">
    <property type="component" value="Unassembled WGS sequence"/>
</dbReference>
<keyword evidence="2" id="KW-1185">Reference proteome</keyword>
<sequence>WVVVIGCGTNRPDGAKLVSNVTRIWVERNSLCQLPRSGGW</sequence>
<feature type="non-terminal residue" evidence="1">
    <location>
        <position position="1"/>
    </location>
</feature>
<protein>
    <submittedName>
        <fullName evidence="1">Uncharacterized protein</fullName>
    </submittedName>
</protein>
<dbReference type="HOGENOM" id="CLU_3301412_0_0_10"/>
<organism evidence="1 2">
    <name type="scientific">Hoylesella loescheii DSM 19665 = JCM 12249 = ATCC 15930</name>
    <dbReference type="NCBI Taxonomy" id="1122985"/>
    <lineage>
        <taxon>Bacteria</taxon>
        <taxon>Pseudomonadati</taxon>
        <taxon>Bacteroidota</taxon>
        <taxon>Bacteroidia</taxon>
        <taxon>Bacteroidales</taxon>
        <taxon>Prevotellaceae</taxon>
        <taxon>Hoylesella</taxon>
    </lineage>
</organism>
<comment type="caution">
    <text evidence="1">The sequence shown here is derived from an EMBL/GenBank/DDBJ whole genome shotgun (WGS) entry which is preliminary data.</text>
</comment>
<evidence type="ECO:0000313" key="1">
    <source>
        <dbReference type="EMBL" id="KDR50939.1"/>
    </source>
</evidence>
<accession>A0A069QFW4</accession>
<dbReference type="EMBL" id="JNGW01000130">
    <property type="protein sequence ID" value="KDR50939.1"/>
    <property type="molecule type" value="Genomic_DNA"/>
</dbReference>
<reference evidence="1 2" key="1">
    <citation type="submission" date="2013-08" db="EMBL/GenBank/DDBJ databases">
        <authorList>
            <person name="Weinstock G."/>
            <person name="Sodergren E."/>
            <person name="Wylie T."/>
            <person name="Fulton L."/>
            <person name="Fulton R."/>
            <person name="Fronick C."/>
            <person name="O'Laughlin M."/>
            <person name="Godfrey J."/>
            <person name="Miner T."/>
            <person name="Herter B."/>
            <person name="Appelbaum E."/>
            <person name="Cordes M."/>
            <person name="Lek S."/>
            <person name="Wollam A."/>
            <person name="Pepin K.H."/>
            <person name="Palsikar V.B."/>
            <person name="Mitreva M."/>
            <person name="Wilson R.K."/>
        </authorList>
    </citation>
    <scope>NUCLEOTIDE SEQUENCE [LARGE SCALE GENOMIC DNA]</scope>
    <source>
        <strain evidence="1 2">ATCC 15930</strain>
    </source>
</reference>
<proteinExistence type="predicted"/>
<evidence type="ECO:0000313" key="2">
    <source>
        <dbReference type="Proteomes" id="UP000027442"/>
    </source>
</evidence>
<name>A0A069QFW4_HOYLO</name>
<dbReference type="AlphaFoldDB" id="A0A069QFW4"/>